<protein>
    <submittedName>
        <fullName evidence="1">Uncharacterized protein</fullName>
    </submittedName>
</protein>
<organism evidence="1 2">
    <name type="scientific">Syntrophotalea acetylenica</name>
    <name type="common">Pelobacter acetylenicus</name>
    <dbReference type="NCBI Taxonomy" id="29542"/>
    <lineage>
        <taxon>Bacteria</taxon>
        <taxon>Pseudomonadati</taxon>
        <taxon>Thermodesulfobacteriota</taxon>
        <taxon>Desulfuromonadia</taxon>
        <taxon>Desulfuromonadales</taxon>
        <taxon>Syntrophotaleaceae</taxon>
        <taxon>Syntrophotalea</taxon>
    </lineage>
</organism>
<name>A0A1L3GDD2_SYNAC</name>
<reference evidence="1 2" key="1">
    <citation type="journal article" date="2017" name="Genome Announc.">
        <title>Complete Genome Sequences of Two Acetylene-Fermenting Pelobacter acetylenicus Strains.</title>
        <authorList>
            <person name="Sutton J.M."/>
            <person name="Baesman S.M."/>
            <person name="Fierst J.L."/>
            <person name="Poret-Peterson A.T."/>
            <person name="Oremland R.S."/>
            <person name="Dunlap D.S."/>
            <person name="Akob D.M."/>
        </authorList>
    </citation>
    <scope>NUCLEOTIDE SEQUENCE [LARGE SCALE GENOMIC DNA]</scope>
    <source>
        <strain evidence="1 2">DSM 3247</strain>
    </source>
</reference>
<sequence length="99" mass="10723">MFKVIPNPTIPDPAEHLIPVWEKFVGLDSQFHSASYDMQGSLIVSGVQQTQFRDIELPVTAVVGTQNDLSSGSASRGVGLGKCGEKFHGPLILFHADCR</sequence>
<proteinExistence type="predicted"/>
<dbReference type="EMBL" id="CP015518">
    <property type="protein sequence ID" value="APG23946.1"/>
    <property type="molecule type" value="Genomic_DNA"/>
</dbReference>
<dbReference type="Proteomes" id="UP000182264">
    <property type="component" value="Chromosome"/>
</dbReference>
<dbReference type="KEGG" id="pace:A6070_10705"/>
<dbReference type="AlphaFoldDB" id="A0A1L3GDD2"/>
<evidence type="ECO:0000313" key="1">
    <source>
        <dbReference type="EMBL" id="APG23946.1"/>
    </source>
</evidence>
<accession>A0A1L3GDD2</accession>
<gene>
    <name evidence="1" type="ORF">A7E75_02085</name>
</gene>
<evidence type="ECO:0000313" key="2">
    <source>
        <dbReference type="Proteomes" id="UP000182264"/>
    </source>
</evidence>
<keyword evidence="2" id="KW-1185">Reference proteome</keyword>